<dbReference type="GO" id="GO:0048708">
    <property type="term" value="P:astrocyte differentiation"/>
    <property type="evidence" value="ECO:0007669"/>
    <property type="project" value="Ensembl"/>
</dbReference>
<dbReference type="SUPFAM" id="SSF75632">
    <property type="entry name" value="Cullin homology domain"/>
    <property type="match status" value="1"/>
</dbReference>
<feature type="compositionally biased region" description="Low complexity" evidence="17">
    <location>
        <begin position="13"/>
        <end position="22"/>
    </location>
</feature>
<reference evidence="19" key="1">
    <citation type="submission" date="2025-08" db="UniProtKB">
        <authorList>
            <consortium name="Ensembl"/>
        </authorList>
    </citation>
    <scope>IDENTIFICATION</scope>
</reference>
<evidence type="ECO:0000256" key="6">
    <source>
        <dbReference type="ARBA" id="ARBA00022499"/>
    </source>
</evidence>
<dbReference type="InterPro" id="IPR059120">
    <property type="entry name" value="Cullin-like_AB"/>
</dbReference>
<name>A0A8C6QZP7_NANGA</name>
<sequence length="894" mass="102037">MFPTGFSSPNPSAAAAAAAAAAQEVRSSTDGNTSTTPPTSAKKRKLNSSSSSNGSNEREDFDSTSSSSTPPQPRDSASPSTSTFCLGVPLAASSHVPIQKKLRFEDNLEFVGFDTKMAEESSSSSSSSSPIAATSQQLKNKSILISSVASVHHANGLSKSSTTASSFANSKPGSAKKLVIKNFKDKPKLPENYTDETWQKLKEAVEAIQNSTSIKYNLEELYQAVENLCSYKISANLYKQLRQICEDHIKAQIHQFREDSLDSVLFLKKIDKCWQNHCRQMIMIRSIFLFLDRTYVLQNSLLPSIWDMGLELFRAHIISDQKVQTKTIDGILLLIERERNGEAIDRSLLRSLLSMLSDLQIYQDSFEQRFLEETNRLYAAEGQKLMQEREVPEYLHHVNKRLEEEADRLITYLDQTTQKSLIASVEKQLLGEHLSAILQKGLNNLLDENRIQDLSLLYQLFSRVRGGVQVLLQQWIEYIKGFGSTIVINPEKDKTMVQELLDFKDKVDHIIDICFLKNEKFINAMKEAFETFINKRPNKPAELIAKYVDSKLRAGNKEATDEELEKMLDKIMIIFRFIYGKDVFEAFYKKDLAKRLLVGKSASVDAEKSMLSKLKHECGAAFTSKLEGMFKDMELSKDIMIQFKQYMQNQNVPGNIELTVNILTMGYWPTYVPMEVHLPTEMVKLQEIFKTFYLGKHSGRKLQWQSTLGHCVLKAEFKEGKKELQVSLFQTLVLLMFNEGEEFSLEEIKQATGIEDGELRRTLQSLACGKARVLSKNPKGKDIEDGDKFICNDDFKHKLFRIKINQIQMKETVEEQASTTERVFQDRQYQIDAAIVRIMKMRKTLSHNLLVSEVYNQLKFPVKPADLKKRIESLIDRDYMERDKENPNQYNYIA</sequence>
<evidence type="ECO:0000256" key="2">
    <source>
        <dbReference type="ARBA" id="ARBA00004496"/>
    </source>
</evidence>
<accession>A0A8C6QZP7</accession>
<dbReference type="GO" id="GO:0042254">
    <property type="term" value="P:ribosome biogenesis"/>
    <property type="evidence" value="ECO:0007669"/>
    <property type="project" value="Ensembl"/>
</dbReference>
<dbReference type="GO" id="GO:0031625">
    <property type="term" value="F:ubiquitin protein ligase binding"/>
    <property type="evidence" value="ECO:0007669"/>
    <property type="project" value="InterPro"/>
</dbReference>
<keyword evidence="10" id="KW-0832">Ubl conjugation</keyword>
<feature type="domain" description="Cullin family profile" evidence="18">
    <location>
        <begin position="539"/>
        <end position="767"/>
    </location>
</feature>
<dbReference type="SUPFAM" id="SSF46785">
    <property type="entry name" value="Winged helix' DNA-binding domain"/>
    <property type="match status" value="1"/>
</dbReference>
<evidence type="ECO:0000313" key="19">
    <source>
        <dbReference type="Ensembl" id="ENSNGAP00000010828.1"/>
    </source>
</evidence>
<organism evidence="19 20">
    <name type="scientific">Nannospalax galili</name>
    <name type="common">Northern Israeli blind subterranean mole rat</name>
    <name type="synonym">Spalax galili</name>
    <dbReference type="NCBI Taxonomy" id="1026970"/>
    <lineage>
        <taxon>Eukaryota</taxon>
        <taxon>Metazoa</taxon>
        <taxon>Chordata</taxon>
        <taxon>Craniata</taxon>
        <taxon>Vertebrata</taxon>
        <taxon>Euteleostomi</taxon>
        <taxon>Mammalia</taxon>
        <taxon>Eutheria</taxon>
        <taxon>Euarchontoglires</taxon>
        <taxon>Glires</taxon>
        <taxon>Rodentia</taxon>
        <taxon>Myomorpha</taxon>
        <taxon>Muroidea</taxon>
        <taxon>Spalacidae</taxon>
        <taxon>Spalacinae</taxon>
        <taxon>Nannospalax</taxon>
    </lineage>
</organism>
<keyword evidence="12" id="KW-0539">Nucleus</keyword>
<dbReference type="InterPro" id="IPR001373">
    <property type="entry name" value="Cullin_N"/>
</dbReference>
<dbReference type="FunFam" id="1.20.1310.10:FF:000008">
    <property type="entry name" value="Cullin 4B"/>
    <property type="match status" value="1"/>
</dbReference>
<dbReference type="GO" id="GO:0045732">
    <property type="term" value="P:positive regulation of protein catabolic process"/>
    <property type="evidence" value="ECO:0007669"/>
    <property type="project" value="Ensembl"/>
</dbReference>
<keyword evidence="13" id="KW-0131">Cell cycle</keyword>
<evidence type="ECO:0000259" key="18">
    <source>
        <dbReference type="PROSITE" id="PS50069"/>
    </source>
</evidence>
<dbReference type="GO" id="GO:0031464">
    <property type="term" value="C:Cul4A-RING E3 ubiquitin ligase complex"/>
    <property type="evidence" value="ECO:0007669"/>
    <property type="project" value="UniProtKB-ARBA"/>
</dbReference>
<evidence type="ECO:0000256" key="11">
    <source>
        <dbReference type="ARBA" id="ARBA00023204"/>
    </source>
</evidence>
<dbReference type="InterPro" id="IPR016159">
    <property type="entry name" value="Cullin_repeat-like_dom_sf"/>
</dbReference>
<dbReference type="Gene3D" id="1.10.10.10">
    <property type="entry name" value="Winged helix-like DNA-binding domain superfamily/Winged helix DNA-binding domain"/>
    <property type="match status" value="1"/>
</dbReference>
<dbReference type="OMA" id="NYQEQTW"/>
<dbReference type="InterPro" id="IPR019559">
    <property type="entry name" value="Cullin_neddylation_domain"/>
</dbReference>
<evidence type="ECO:0000256" key="13">
    <source>
        <dbReference type="ARBA" id="ARBA00023306"/>
    </source>
</evidence>
<dbReference type="GO" id="GO:0005654">
    <property type="term" value="C:nucleoplasm"/>
    <property type="evidence" value="ECO:0007669"/>
    <property type="project" value="Ensembl"/>
</dbReference>
<dbReference type="GO" id="GO:1900087">
    <property type="term" value="P:positive regulation of G1/S transition of mitotic cell cycle"/>
    <property type="evidence" value="ECO:0007669"/>
    <property type="project" value="Ensembl"/>
</dbReference>
<evidence type="ECO:0000256" key="16">
    <source>
        <dbReference type="RuleBase" id="RU003829"/>
    </source>
</evidence>
<dbReference type="Pfam" id="PF00888">
    <property type="entry name" value="Cullin"/>
    <property type="match status" value="1"/>
</dbReference>
<evidence type="ECO:0000256" key="12">
    <source>
        <dbReference type="ARBA" id="ARBA00023242"/>
    </source>
</evidence>
<reference evidence="19" key="2">
    <citation type="submission" date="2025-09" db="UniProtKB">
        <authorList>
            <consortium name="Ensembl"/>
        </authorList>
    </citation>
    <scope>IDENTIFICATION</scope>
</reference>
<dbReference type="Ensembl" id="ENSNGAT00000016370.1">
    <property type="protein sequence ID" value="ENSNGAP00000010828.1"/>
    <property type="gene ID" value="ENSNGAG00000013145.1"/>
</dbReference>
<comment type="subcellular location">
    <subcellularLocation>
        <location evidence="2">Cytoplasm</location>
    </subcellularLocation>
    <subcellularLocation>
        <location evidence="1">Nucleus</location>
    </subcellularLocation>
</comment>
<keyword evidence="8" id="KW-0227">DNA damage</keyword>
<comment type="similarity">
    <text evidence="4 15 16">Belongs to the cullin family.</text>
</comment>
<dbReference type="GO" id="GO:0006511">
    <property type="term" value="P:ubiquitin-dependent protein catabolic process"/>
    <property type="evidence" value="ECO:0007669"/>
    <property type="project" value="Ensembl"/>
</dbReference>
<dbReference type="SMART" id="SM00884">
    <property type="entry name" value="Cullin_Nedd8"/>
    <property type="match status" value="1"/>
</dbReference>
<dbReference type="GO" id="GO:0000209">
    <property type="term" value="P:protein polyubiquitination"/>
    <property type="evidence" value="ECO:0007669"/>
    <property type="project" value="Ensembl"/>
</dbReference>
<evidence type="ECO:0000256" key="14">
    <source>
        <dbReference type="ARBA" id="ARBA00068305"/>
    </source>
</evidence>
<dbReference type="Pfam" id="PF26557">
    <property type="entry name" value="Cullin_AB"/>
    <property type="match status" value="1"/>
</dbReference>
<evidence type="ECO:0000313" key="20">
    <source>
        <dbReference type="Proteomes" id="UP000694381"/>
    </source>
</evidence>
<evidence type="ECO:0000256" key="15">
    <source>
        <dbReference type="PROSITE-ProRule" id="PRU00330"/>
    </source>
</evidence>
<evidence type="ECO:0000256" key="5">
    <source>
        <dbReference type="ARBA" id="ARBA00022490"/>
    </source>
</evidence>
<comment type="pathway">
    <text evidence="3">Protein modification; protein ubiquitination.</text>
</comment>
<evidence type="ECO:0000256" key="3">
    <source>
        <dbReference type="ARBA" id="ARBA00004906"/>
    </source>
</evidence>
<gene>
    <name evidence="19" type="primary">Cul4b</name>
</gene>
<evidence type="ECO:0000256" key="10">
    <source>
        <dbReference type="ARBA" id="ARBA00022843"/>
    </source>
</evidence>
<dbReference type="GO" id="GO:0005829">
    <property type="term" value="C:cytosol"/>
    <property type="evidence" value="ECO:0007669"/>
    <property type="project" value="Ensembl"/>
</dbReference>
<dbReference type="InterPro" id="IPR036390">
    <property type="entry name" value="WH_DNA-bd_sf"/>
</dbReference>
<dbReference type="InterPro" id="IPR036317">
    <property type="entry name" value="Cullin_homology_sf"/>
</dbReference>
<evidence type="ECO:0000256" key="4">
    <source>
        <dbReference type="ARBA" id="ARBA00006019"/>
    </source>
</evidence>
<evidence type="ECO:0000256" key="8">
    <source>
        <dbReference type="ARBA" id="ARBA00022763"/>
    </source>
</evidence>
<dbReference type="GO" id="GO:0010467">
    <property type="term" value="P:gene expression"/>
    <property type="evidence" value="ECO:0007669"/>
    <property type="project" value="Ensembl"/>
</dbReference>
<evidence type="ECO:0000256" key="17">
    <source>
        <dbReference type="SAM" id="MobiDB-lite"/>
    </source>
</evidence>
<evidence type="ECO:0000256" key="9">
    <source>
        <dbReference type="ARBA" id="ARBA00022786"/>
    </source>
</evidence>
<feature type="region of interest" description="Disordered" evidence="17">
    <location>
        <begin position="1"/>
        <end position="82"/>
    </location>
</feature>
<dbReference type="InterPro" id="IPR045093">
    <property type="entry name" value="Cullin"/>
</dbReference>
<dbReference type="FunFam" id="1.20.1310.10:FF:000003">
    <property type="entry name" value="Cullin 4A"/>
    <property type="match status" value="1"/>
</dbReference>
<dbReference type="AlphaFoldDB" id="A0A8C6QZP7"/>
<dbReference type="PANTHER" id="PTHR11932">
    <property type="entry name" value="CULLIN"/>
    <property type="match status" value="1"/>
</dbReference>
<dbReference type="GO" id="GO:0010498">
    <property type="term" value="P:proteasomal protein catabolic process"/>
    <property type="evidence" value="ECO:0007669"/>
    <property type="project" value="Ensembl"/>
</dbReference>
<dbReference type="GeneTree" id="ENSGT00940000155339"/>
<dbReference type="FunFam" id="1.20.1310.10:FF:000059">
    <property type="entry name" value="Cullin-4B"/>
    <property type="match status" value="1"/>
</dbReference>
<protein>
    <recommendedName>
        <fullName evidence="14">Cullin-4B</fullName>
    </recommendedName>
</protein>
<dbReference type="Proteomes" id="UP000694381">
    <property type="component" value="Unassembled WGS sequence"/>
</dbReference>
<dbReference type="Gene3D" id="1.20.1310.10">
    <property type="entry name" value="Cullin Repeats"/>
    <property type="match status" value="4"/>
</dbReference>
<dbReference type="GO" id="GO:0003684">
    <property type="term" value="F:damaged DNA binding"/>
    <property type="evidence" value="ECO:0007669"/>
    <property type="project" value="Ensembl"/>
</dbReference>
<feature type="compositionally biased region" description="Polar residues" evidence="17">
    <location>
        <begin position="1"/>
        <end position="11"/>
    </location>
</feature>
<dbReference type="SMART" id="SM00182">
    <property type="entry name" value="CULLIN"/>
    <property type="match status" value="1"/>
</dbReference>
<evidence type="ECO:0000256" key="7">
    <source>
        <dbReference type="ARBA" id="ARBA00022553"/>
    </source>
</evidence>
<keyword evidence="11" id="KW-0234">DNA repair</keyword>
<keyword evidence="5" id="KW-0963">Cytoplasm</keyword>
<dbReference type="Pfam" id="PF10557">
    <property type="entry name" value="Cullin_Nedd8"/>
    <property type="match status" value="1"/>
</dbReference>
<keyword evidence="9" id="KW-0833">Ubl conjugation pathway</keyword>
<proteinExistence type="inferred from homology"/>
<evidence type="ECO:0000256" key="1">
    <source>
        <dbReference type="ARBA" id="ARBA00004123"/>
    </source>
</evidence>
<dbReference type="FunFam" id="1.20.1310.10:FF:000004">
    <property type="entry name" value="Cullin 4B"/>
    <property type="match status" value="1"/>
</dbReference>
<dbReference type="UniPathway" id="UPA00143"/>
<dbReference type="InterPro" id="IPR016157">
    <property type="entry name" value="Cullin_CS"/>
</dbReference>
<dbReference type="FunFam" id="1.10.10.10:FF:000050">
    <property type="entry name" value="Cullin 4B"/>
    <property type="match status" value="1"/>
</dbReference>
<keyword evidence="6" id="KW-1017">Isopeptide bond</keyword>
<dbReference type="InterPro" id="IPR016158">
    <property type="entry name" value="Cullin_homology"/>
</dbReference>
<dbReference type="PROSITE" id="PS01256">
    <property type="entry name" value="CULLIN_1"/>
    <property type="match status" value="1"/>
</dbReference>
<dbReference type="GO" id="GO:0031465">
    <property type="term" value="C:Cul4B-RING E3 ubiquitin ligase complex"/>
    <property type="evidence" value="ECO:0007669"/>
    <property type="project" value="Ensembl"/>
</dbReference>
<dbReference type="GO" id="GO:0070914">
    <property type="term" value="P:UV-damage excision repair"/>
    <property type="evidence" value="ECO:0007669"/>
    <property type="project" value="Ensembl"/>
</dbReference>
<keyword evidence="20" id="KW-1185">Reference proteome</keyword>
<dbReference type="SUPFAM" id="SSF74788">
    <property type="entry name" value="Cullin repeat-like"/>
    <property type="match status" value="1"/>
</dbReference>
<feature type="compositionally biased region" description="Polar residues" evidence="17">
    <location>
        <begin position="25"/>
        <end position="39"/>
    </location>
</feature>
<dbReference type="FunFam" id="3.30.230.130:FF:000001">
    <property type="entry name" value="Cullin 4A"/>
    <property type="match status" value="1"/>
</dbReference>
<dbReference type="PROSITE" id="PS50069">
    <property type="entry name" value="CULLIN_2"/>
    <property type="match status" value="1"/>
</dbReference>
<keyword evidence="7" id="KW-0597">Phosphoprotein</keyword>
<dbReference type="InterPro" id="IPR036388">
    <property type="entry name" value="WH-like_DNA-bd_sf"/>
</dbReference>
<dbReference type="Gene3D" id="3.30.230.130">
    <property type="entry name" value="Cullin, Chain C, Domain 2"/>
    <property type="match status" value="1"/>
</dbReference>